<keyword evidence="1" id="KW-0472">Membrane</keyword>
<proteinExistence type="predicted"/>
<feature type="transmembrane region" description="Helical" evidence="1">
    <location>
        <begin position="433"/>
        <end position="453"/>
    </location>
</feature>
<evidence type="ECO:0000259" key="4">
    <source>
        <dbReference type="Pfam" id="PF14331"/>
    </source>
</evidence>
<reference evidence="5" key="1">
    <citation type="submission" date="2015-03" db="EMBL/GenBank/DDBJ databases">
        <authorList>
            <person name="Murphy D."/>
        </authorList>
    </citation>
    <scope>NUCLEOTIDE SEQUENCE [LARGE SCALE GENOMIC DNA]</scope>
    <source>
        <strain evidence="5">A125KOH2</strain>
    </source>
</reference>
<evidence type="ECO:0000313" key="7">
    <source>
        <dbReference type="Proteomes" id="UP000044625"/>
    </source>
</evidence>
<organism evidence="5 8">
    <name type="scientific">Yersinia pekkanenii</name>
    <dbReference type="NCBI Taxonomy" id="1288385"/>
    <lineage>
        <taxon>Bacteria</taxon>
        <taxon>Pseudomonadati</taxon>
        <taxon>Pseudomonadota</taxon>
        <taxon>Gammaproteobacteria</taxon>
        <taxon>Enterobacterales</taxon>
        <taxon>Yersiniaceae</taxon>
        <taxon>Yersinia</taxon>
    </lineage>
</organism>
<protein>
    <submittedName>
        <fullName evidence="5">Membrane protein</fullName>
    </submittedName>
</protein>
<dbReference type="InterPro" id="IPR025743">
    <property type="entry name" value="TssM1_N"/>
</dbReference>
<sequence length="1164" mass="132264">MIRRMLILIIALLLCYVVWWVGPLIAIGPYFPLGNVWVRQTIIALILCWALWPFVAIFFGWIFRYARAPIPRRKKKTVQLDRVSARFHDAMLTLKHADLSNYKTRWQRWRQQRKRQYIDAKPWFLVMGPQGCGKTSIIYESGEKFLLSEQYGLAQTTDIGPTQDCNWWLTDRAVYIDTAGEWILLHGQSEEAGTARQKLFSMIRKHRHYPGIDGIILCLDVDVLLQASLTERKSLADTLRLRVLEVASTFQADIAVYMLLNNIDKLPGGETFLSLMSDDLLAEGLGISMVHNELGQNDFLADAQRYREFLSGISRYVLEIMHDSPNMEMRHQLLLFTESLGAIQKPLFGLFEQIFPATPIGYSGCLRQCWLGSTRNLTSWEALYYPSSTNTVEDRPAGSLYFPALSQAISERGVLHGTGPMPLRNRLLAFGKYVGVTLALGIILLLLAMRYFWEYDYIGYATARFDETRRIVRDIPLTNQVNDNLVAAYEQLGYINTHYLESSPPLFTPYFEHRLLNQAMLETYHRHLNKVFWPAVENYVANELKKDTQSFDVDSYDTLKVYLMLGQRDNRSPEALVRWFMARWEGFAPQGYTQDDRKLFSYHLSELFNGSSTAAPAAKLNDELIRESRIKAMKTPIHIRVINRIEDAPLPPRIENISLADAAGSSVTLMLRRKSLKTVTDIAIPAFYTRSSYHDVVNSQLQAASEVMINEEKWVLSDGKSSVSKVSLLAAAQKLSDEARKYYLMEYANQWDAFLKDIRVRPINGLDDAALLARQFSDPSSPLANLVRFASRETTLGIESSTKGGMSSGWFDTQRNKITNARRSIIDEISGERSRFRLTPEKAVEDRFEMLRRLGLALQSTSTSNSDPLAKTFEQIYNQLITLSASLRAGQILPQNNDFNRLQIDMARQPEPIRSVMMDLLAVGQTQSLQQSKANLSKGVSSIASDLCNTTVNGRYPFNRSSKEEIGIGDFNRMFGRTGAMQSFFDQNLAPYIDTNGSRWKVKPDSDGVVTEKTLRAFENSARIRDTFFDTSDKMAMSMIIRPISLTPSILEVVLDVDGQILTYSHGASQPMRFEWPGPKGGVYIRLTFKTRDGSVETVNFNGPWAIFRMYDASNAVPLGPNSRELTMAMNNVSGFFNVELSSTMKDYPLWSKALTQFSCPKNL</sequence>
<feature type="transmembrane region" description="Helical" evidence="1">
    <location>
        <begin position="42"/>
        <end position="66"/>
    </location>
</feature>
<dbReference type="STRING" id="1288385.ERS137968_02399"/>
<evidence type="ECO:0000259" key="2">
    <source>
        <dbReference type="Pfam" id="PF06744"/>
    </source>
</evidence>
<dbReference type="InterPro" id="IPR009612">
    <property type="entry name" value="IcmF-rel"/>
</dbReference>
<dbReference type="PANTHER" id="PTHR36153:SF1">
    <property type="entry name" value="TYPE VI SECRETION SYSTEM COMPONENT TSSM1"/>
    <property type="match status" value="1"/>
</dbReference>
<dbReference type="InterPro" id="IPR053156">
    <property type="entry name" value="T6SS_TssM-like"/>
</dbReference>
<evidence type="ECO:0000256" key="1">
    <source>
        <dbReference type="SAM" id="Phobius"/>
    </source>
</evidence>
<keyword evidence="7" id="KW-1185">Reference proteome</keyword>
<dbReference type="InterPro" id="IPR027417">
    <property type="entry name" value="P-loop_NTPase"/>
</dbReference>
<reference evidence="6 7" key="3">
    <citation type="submission" date="2015-03" db="EMBL/GenBank/DDBJ databases">
        <authorList>
            <consortium name="Pathogen Informatics"/>
            <person name="Murphy D."/>
        </authorList>
    </citation>
    <scope>NUCLEOTIDE SEQUENCE [LARGE SCALE GENOMIC DNA]</scope>
    <source>
        <strain evidence="6">Type strain: CIP110230</strain>
        <strain evidence="7">type strain: CIP110230</strain>
    </source>
</reference>
<dbReference type="Pfam" id="PF06744">
    <property type="entry name" value="IcmF_C"/>
    <property type="match status" value="1"/>
</dbReference>
<gene>
    <name evidence="5" type="ORF">ERS008529_03478</name>
    <name evidence="6" type="ORF">ERS137968_02399</name>
</gene>
<dbReference type="NCBIfam" id="TIGR03348">
    <property type="entry name" value="VI_IcmF"/>
    <property type="match status" value="1"/>
</dbReference>
<evidence type="ECO:0000313" key="8">
    <source>
        <dbReference type="Proteomes" id="UP000045840"/>
    </source>
</evidence>
<feature type="domain" description="Type VI secretion system IcmF C-terminal" evidence="2">
    <location>
        <begin position="1041"/>
        <end position="1142"/>
    </location>
</feature>
<dbReference type="PANTHER" id="PTHR36153">
    <property type="entry name" value="INNER MEMBRANE PROTEIN-RELATED"/>
    <property type="match status" value="1"/>
</dbReference>
<dbReference type="Proteomes" id="UP000044625">
    <property type="component" value="Unassembled WGS sequence"/>
</dbReference>
<keyword evidence="1" id="KW-1133">Transmembrane helix</keyword>
<dbReference type="EMBL" id="CWJL01000011">
    <property type="protein sequence ID" value="CRY67326.1"/>
    <property type="molecule type" value="Genomic_DNA"/>
</dbReference>
<dbReference type="EMBL" id="CQAZ01000035">
    <property type="protein sequence ID" value="CNI24070.1"/>
    <property type="molecule type" value="Genomic_DNA"/>
</dbReference>
<keyword evidence="1" id="KW-0812">Transmembrane</keyword>
<dbReference type="Pfam" id="PF14331">
    <property type="entry name" value="IcmF-related_N"/>
    <property type="match status" value="1"/>
</dbReference>
<evidence type="ECO:0000259" key="3">
    <source>
        <dbReference type="Pfam" id="PF06761"/>
    </source>
</evidence>
<feature type="domain" description="Type VI secretion system component TssM1 N-terminal" evidence="4">
    <location>
        <begin position="197"/>
        <end position="373"/>
    </location>
</feature>
<dbReference type="AlphaFoldDB" id="A0A0T9QQX3"/>
<evidence type="ECO:0000313" key="6">
    <source>
        <dbReference type="EMBL" id="CRY67326.1"/>
    </source>
</evidence>
<name>A0A0T9QQX3_9GAMM</name>
<reference evidence="8" key="2">
    <citation type="submission" date="2015-03" db="EMBL/GenBank/DDBJ databases">
        <authorList>
            <consortium name="Pathogen Informatics"/>
        </authorList>
    </citation>
    <scope>NUCLEOTIDE SEQUENCE [LARGE SCALE GENOMIC DNA]</scope>
    <source>
        <strain evidence="8">A125KOH2</strain>
    </source>
</reference>
<evidence type="ECO:0000313" key="5">
    <source>
        <dbReference type="EMBL" id="CNI24070.1"/>
    </source>
</evidence>
<feature type="domain" description="IcmF-related" evidence="3">
    <location>
        <begin position="514"/>
        <end position="795"/>
    </location>
</feature>
<accession>A0A0T9QQX3</accession>
<dbReference type="RefSeq" id="WP_049614388.1">
    <property type="nucleotide sequence ID" value="NZ_CAWMMU010000011.1"/>
</dbReference>
<dbReference type="SUPFAM" id="SSF52540">
    <property type="entry name" value="P-loop containing nucleoside triphosphate hydrolases"/>
    <property type="match status" value="1"/>
</dbReference>
<dbReference type="InterPro" id="IPR017731">
    <property type="entry name" value="TssM1-like"/>
</dbReference>
<dbReference type="CDD" id="cd00882">
    <property type="entry name" value="Ras_like_GTPase"/>
    <property type="match status" value="1"/>
</dbReference>
<dbReference type="InterPro" id="IPR010623">
    <property type="entry name" value="IcmF_C"/>
</dbReference>
<dbReference type="Proteomes" id="UP000045840">
    <property type="component" value="Unassembled WGS sequence"/>
</dbReference>
<dbReference type="Pfam" id="PF06761">
    <property type="entry name" value="IcmF-related"/>
    <property type="match status" value="1"/>
</dbReference>